<evidence type="ECO:0000313" key="3">
    <source>
        <dbReference type="Proteomes" id="UP000000768"/>
    </source>
</evidence>
<evidence type="ECO:0000313" key="2">
    <source>
        <dbReference type="EMBL" id="KXG30726.1"/>
    </source>
</evidence>
<dbReference type="InterPro" id="IPR044730">
    <property type="entry name" value="RNase_H-like_dom_plant"/>
</dbReference>
<protein>
    <recommendedName>
        <fullName evidence="1">RNase H type-1 domain-containing protein</fullName>
    </recommendedName>
</protein>
<gene>
    <name evidence="2" type="ORF">SORBI_3004G231100</name>
</gene>
<accession>A0A194YRB1</accession>
<dbReference type="AlphaFoldDB" id="A0A194YRB1"/>
<keyword evidence="3" id="KW-1185">Reference proteome</keyword>
<dbReference type="GO" id="GO:0004523">
    <property type="term" value="F:RNA-DNA hybrid ribonuclease activity"/>
    <property type="evidence" value="ECO:0007669"/>
    <property type="project" value="InterPro"/>
</dbReference>
<dbReference type="Pfam" id="PF13456">
    <property type="entry name" value="RVT_3"/>
    <property type="match status" value="1"/>
</dbReference>
<dbReference type="InterPro" id="IPR002156">
    <property type="entry name" value="RNaseH_domain"/>
</dbReference>
<dbReference type="EMBL" id="CM000763">
    <property type="protein sequence ID" value="KXG30726.1"/>
    <property type="molecule type" value="Genomic_DNA"/>
</dbReference>
<dbReference type="CDD" id="cd06222">
    <property type="entry name" value="RNase_H_like"/>
    <property type="match status" value="1"/>
</dbReference>
<dbReference type="InterPro" id="IPR012337">
    <property type="entry name" value="RNaseH-like_sf"/>
</dbReference>
<dbReference type="GO" id="GO:0003676">
    <property type="term" value="F:nucleic acid binding"/>
    <property type="evidence" value="ECO:0007669"/>
    <property type="project" value="InterPro"/>
</dbReference>
<name>A0A194YRB1_SORBI</name>
<dbReference type="Gramene" id="KXG30726">
    <property type="protein sequence ID" value="KXG30726"/>
    <property type="gene ID" value="SORBI_3004G231100"/>
</dbReference>
<reference evidence="3" key="2">
    <citation type="journal article" date="2018" name="Plant J.">
        <title>The Sorghum bicolor reference genome: improved assembly, gene annotations, a transcriptome atlas, and signatures of genome organization.</title>
        <authorList>
            <person name="McCormick R.F."/>
            <person name="Truong S.K."/>
            <person name="Sreedasyam A."/>
            <person name="Jenkins J."/>
            <person name="Shu S."/>
            <person name="Sims D."/>
            <person name="Kennedy M."/>
            <person name="Amirebrahimi M."/>
            <person name="Weers B.D."/>
            <person name="McKinley B."/>
            <person name="Mattison A."/>
            <person name="Morishige D.T."/>
            <person name="Grimwood J."/>
            <person name="Schmutz J."/>
            <person name="Mullet J.E."/>
        </authorList>
    </citation>
    <scope>NUCLEOTIDE SEQUENCE [LARGE SCALE GENOMIC DNA]</scope>
    <source>
        <strain evidence="3">cv. BTx623</strain>
    </source>
</reference>
<sequence length="205" mass="23112">MTVGKCQLRALFVFLTNYKASLLQIQQKHHLGDDKGKQTVGTSKEGRVSFARIFTYSWKPPQPGWDHNLPLSKINIDASFYKETSTVGLGSVERDEKGNVILATTKVQFDCFDAREDELLACKEALLVLNSLSDNRSRLALQVKETRALVDELLKAKFVLTKREHNRVADLLAKHAYKDLSSALWLRHVSNFVVTLLANDVTLPN</sequence>
<dbReference type="InterPro" id="IPR052929">
    <property type="entry name" value="RNase_H-like_EbsB-rel"/>
</dbReference>
<proteinExistence type="predicted"/>
<dbReference type="OMA" id="CFDARED"/>
<organism evidence="2 3">
    <name type="scientific">Sorghum bicolor</name>
    <name type="common">Sorghum</name>
    <name type="synonym">Sorghum vulgare</name>
    <dbReference type="NCBI Taxonomy" id="4558"/>
    <lineage>
        <taxon>Eukaryota</taxon>
        <taxon>Viridiplantae</taxon>
        <taxon>Streptophyta</taxon>
        <taxon>Embryophyta</taxon>
        <taxon>Tracheophyta</taxon>
        <taxon>Spermatophyta</taxon>
        <taxon>Magnoliopsida</taxon>
        <taxon>Liliopsida</taxon>
        <taxon>Poales</taxon>
        <taxon>Poaceae</taxon>
        <taxon>PACMAD clade</taxon>
        <taxon>Panicoideae</taxon>
        <taxon>Andropogonodae</taxon>
        <taxon>Andropogoneae</taxon>
        <taxon>Sorghinae</taxon>
        <taxon>Sorghum</taxon>
    </lineage>
</organism>
<dbReference type="InParanoid" id="A0A194YRB1"/>
<dbReference type="PANTHER" id="PTHR47074">
    <property type="entry name" value="BNAC02G40300D PROTEIN"/>
    <property type="match status" value="1"/>
</dbReference>
<dbReference type="Proteomes" id="UP000000768">
    <property type="component" value="Chromosome 4"/>
</dbReference>
<dbReference type="SUPFAM" id="SSF53098">
    <property type="entry name" value="Ribonuclease H-like"/>
    <property type="match status" value="1"/>
</dbReference>
<reference evidence="2 3" key="1">
    <citation type="journal article" date="2009" name="Nature">
        <title>The Sorghum bicolor genome and the diversification of grasses.</title>
        <authorList>
            <person name="Paterson A.H."/>
            <person name="Bowers J.E."/>
            <person name="Bruggmann R."/>
            <person name="Dubchak I."/>
            <person name="Grimwood J."/>
            <person name="Gundlach H."/>
            <person name="Haberer G."/>
            <person name="Hellsten U."/>
            <person name="Mitros T."/>
            <person name="Poliakov A."/>
            <person name="Schmutz J."/>
            <person name="Spannagl M."/>
            <person name="Tang H."/>
            <person name="Wang X."/>
            <person name="Wicker T."/>
            <person name="Bharti A.K."/>
            <person name="Chapman J."/>
            <person name="Feltus F.A."/>
            <person name="Gowik U."/>
            <person name="Grigoriev I.V."/>
            <person name="Lyons E."/>
            <person name="Maher C.A."/>
            <person name="Martis M."/>
            <person name="Narechania A."/>
            <person name="Otillar R.P."/>
            <person name="Penning B.W."/>
            <person name="Salamov A.A."/>
            <person name="Wang Y."/>
            <person name="Zhang L."/>
            <person name="Carpita N.C."/>
            <person name="Freeling M."/>
            <person name="Gingle A.R."/>
            <person name="Hash C.T."/>
            <person name="Keller B."/>
            <person name="Klein P."/>
            <person name="Kresovich S."/>
            <person name="McCann M.C."/>
            <person name="Ming R."/>
            <person name="Peterson D.G."/>
            <person name="Mehboob-ur-Rahman"/>
            <person name="Ware D."/>
            <person name="Westhoff P."/>
            <person name="Mayer K.F."/>
            <person name="Messing J."/>
            <person name="Rokhsar D.S."/>
        </authorList>
    </citation>
    <scope>NUCLEOTIDE SEQUENCE [LARGE SCALE GENOMIC DNA]</scope>
    <source>
        <strain evidence="3">cv. BTx623</strain>
    </source>
</reference>
<dbReference type="PANTHER" id="PTHR47074:SF11">
    <property type="entry name" value="REVERSE TRANSCRIPTASE-LIKE PROTEIN"/>
    <property type="match status" value="1"/>
</dbReference>
<feature type="domain" description="RNase H type-1" evidence="1">
    <location>
        <begin position="129"/>
        <end position="176"/>
    </location>
</feature>
<evidence type="ECO:0000259" key="1">
    <source>
        <dbReference type="Pfam" id="PF13456"/>
    </source>
</evidence>